<proteinExistence type="predicted"/>
<organism evidence="1 2">
    <name type="scientific">Botryotinia fuckeliana (strain T4)</name>
    <name type="common">Noble rot fungus</name>
    <name type="synonym">Botrytis cinerea</name>
    <dbReference type="NCBI Taxonomy" id="999810"/>
    <lineage>
        <taxon>Eukaryota</taxon>
        <taxon>Fungi</taxon>
        <taxon>Dikarya</taxon>
        <taxon>Ascomycota</taxon>
        <taxon>Pezizomycotina</taxon>
        <taxon>Leotiomycetes</taxon>
        <taxon>Helotiales</taxon>
        <taxon>Sclerotiniaceae</taxon>
        <taxon>Botrytis</taxon>
    </lineage>
</organism>
<dbReference type="OrthoDB" id="10596114at2759"/>
<name>G2YV35_BOTF4</name>
<dbReference type="EMBL" id="FQ790354">
    <property type="protein sequence ID" value="CCD55483.1"/>
    <property type="molecule type" value="Genomic_DNA"/>
</dbReference>
<evidence type="ECO:0000313" key="2">
    <source>
        <dbReference type="Proteomes" id="UP000008177"/>
    </source>
</evidence>
<reference evidence="2" key="1">
    <citation type="journal article" date="2011" name="PLoS Genet.">
        <title>Genomic analysis of the necrotrophic fungal pathogens Sclerotinia sclerotiorum and Botrytis cinerea.</title>
        <authorList>
            <person name="Amselem J."/>
            <person name="Cuomo C.A."/>
            <person name="van Kan J.A."/>
            <person name="Viaud M."/>
            <person name="Benito E.P."/>
            <person name="Couloux A."/>
            <person name="Coutinho P.M."/>
            <person name="de Vries R.P."/>
            <person name="Dyer P.S."/>
            <person name="Fillinger S."/>
            <person name="Fournier E."/>
            <person name="Gout L."/>
            <person name="Hahn M."/>
            <person name="Kohn L."/>
            <person name="Lapalu N."/>
            <person name="Plummer K.M."/>
            <person name="Pradier J.M."/>
            <person name="Quevillon E."/>
            <person name="Sharon A."/>
            <person name="Simon A."/>
            <person name="ten Have A."/>
            <person name="Tudzynski B."/>
            <person name="Tudzynski P."/>
            <person name="Wincker P."/>
            <person name="Andrew M."/>
            <person name="Anthouard V."/>
            <person name="Beever R.E."/>
            <person name="Beffa R."/>
            <person name="Benoit I."/>
            <person name="Bouzid O."/>
            <person name="Brault B."/>
            <person name="Chen Z."/>
            <person name="Choquer M."/>
            <person name="Collemare J."/>
            <person name="Cotton P."/>
            <person name="Danchin E.G."/>
            <person name="Da Silva C."/>
            <person name="Gautier A."/>
            <person name="Giraud C."/>
            <person name="Giraud T."/>
            <person name="Gonzalez C."/>
            <person name="Grossetete S."/>
            <person name="Guldener U."/>
            <person name="Henrissat B."/>
            <person name="Howlett B.J."/>
            <person name="Kodira C."/>
            <person name="Kretschmer M."/>
            <person name="Lappartient A."/>
            <person name="Leroch M."/>
            <person name="Levis C."/>
            <person name="Mauceli E."/>
            <person name="Neuveglise C."/>
            <person name="Oeser B."/>
            <person name="Pearson M."/>
            <person name="Poulain J."/>
            <person name="Poussereau N."/>
            <person name="Quesneville H."/>
            <person name="Rascle C."/>
            <person name="Schumacher J."/>
            <person name="Segurens B."/>
            <person name="Sexton A."/>
            <person name="Silva E."/>
            <person name="Sirven C."/>
            <person name="Soanes D.M."/>
            <person name="Talbot N.J."/>
            <person name="Templeton M."/>
            <person name="Yandava C."/>
            <person name="Yarden O."/>
            <person name="Zeng Q."/>
            <person name="Rollins J.A."/>
            <person name="Lebrun M.H."/>
            <person name="Dickman M."/>
        </authorList>
    </citation>
    <scope>NUCLEOTIDE SEQUENCE [LARGE SCALE GENOMIC DNA]</scope>
    <source>
        <strain evidence="2">T4</strain>
    </source>
</reference>
<dbReference type="HOGENOM" id="CLU_2654235_0_0_1"/>
<dbReference type="InParanoid" id="G2YV35"/>
<gene>
    <name evidence="1" type="ORF">BofuT4_uP158790.1</name>
</gene>
<evidence type="ECO:0000313" key="1">
    <source>
        <dbReference type="EMBL" id="CCD55483.1"/>
    </source>
</evidence>
<protein>
    <submittedName>
        <fullName evidence="1">Uncharacterized protein</fullName>
    </submittedName>
</protein>
<dbReference type="Proteomes" id="UP000008177">
    <property type="component" value="Unplaced contigs"/>
</dbReference>
<dbReference type="AlphaFoldDB" id="G2YV35"/>
<sequence length="76" mass="8363">MTLSWSAARNTNSAEVLHDGPARYAARSTAITARATQKMHFNQTMLALFLDSELSIASCNDSTSIDPIFMKREAID</sequence>
<accession>G2YV35</accession>